<evidence type="ECO:0000313" key="11">
    <source>
        <dbReference type="EMBL" id="QPG58133.1"/>
    </source>
</evidence>
<evidence type="ECO:0000256" key="7">
    <source>
        <dbReference type="ARBA" id="ARBA00034808"/>
    </source>
</evidence>
<evidence type="ECO:0000256" key="9">
    <source>
        <dbReference type="PROSITE-ProRule" id="PRU00560"/>
    </source>
</evidence>
<sequence length="1009" mass="114397">MELRRHAVKFGFLQGLFFAKTASLCDRGLAIDGRLFNYPSIDKTVTVRAGWFTETLVWGDNKFTFFRFTPSKSLFKLAKHNRLVSCRPGLLQTYDDLLVDITSFDEEFSQHQRFLRHSDRTRLQQGYLGTLAAFKLTPHFKAFGFDVTLLNCRLAKFIKQPEQFTTKYNQWWQGKQLESYQGLFDSLETHPLTSLQRQACVIDENNTLVIAGAGTGKTSTMAAKAAYLVKQGLAKPEEILMLAYGKDAMVELKERVDGIAGLNTVKVSTFHGLGKEIIQSYLNSSTQVSVLASDTKKFTQFVDQQIDAIVSDPKMADPVAEYFGRYLYPQVNELDFKTQGQYRSYLKNNEIRALSGDLVKSFQELTICNYLYTHGIQFQYEPKYAISVSEPGKSAYQPDFYIPVLDAYLEHFGIDKQGNTRPDIDKTAYNLSREWKIETHQGNNTCLLQTFSWQADKGQLEKHLETLLCERCEEIGMDEDQLFKPLSPEAVFAQVKALGVYRNVSRLMSSFLSLFKASSFSLADLELIKLTPASVNKDKSDKQSTLYNQVRWKAFLHLFRWVIAKYEAHLRSLNTLDFSDMISQSVDLIGASDFHQKTDGQFRFKYIMVDEFQDISAERAKLVTQLRDSRPGCALFCVGDDWQAIYRFTGSDLKLTTEFKQAFGETQVVTLDKTFRFNDRIEKVASSFIQANPAQLKKTLTTHTVSDDPEVCLLINSKETGLEQAFDRIVEVMDSGCERAQSSGLDLGLDKAVRKGAGKAKELGFTSVMVISRFNSSLKNLSVWQKRYPQLQISGCSAHGSKGKQADFVIMLDVNDDKYGFPSKIASDPILEALLPKLDDYAYTEERRLFYVALSRAKKSVFVQAELGKESVFVKELRTYKHDVRCFLSDLAPLYIDSLSCPECNEGKLIPTQGRYGLFYTCSLGHHYCDTKLDACTSCNSAPMLRNETHHVCASEQCGHQQQVCPECVSGKLIMRTNSKSGKAFLACSLHRMKDVNSCQYTRSLVELR</sequence>
<keyword evidence="1 9" id="KW-0547">Nucleotide-binding</keyword>
<comment type="catalytic activity">
    <reaction evidence="8">
        <text>ATP + H2O = ADP + phosphate + H(+)</text>
        <dbReference type="Rhea" id="RHEA:13065"/>
        <dbReference type="ChEBI" id="CHEBI:15377"/>
        <dbReference type="ChEBI" id="CHEBI:15378"/>
        <dbReference type="ChEBI" id="CHEBI:30616"/>
        <dbReference type="ChEBI" id="CHEBI:43474"/>
        <dbReference type="ChEBI" id="CHEBI:456216"/>
        <dbReference type="EC" id="5.6.2.4"/>
    </reaction>
</comment>
<keyword evidence="5" id="KW-0413">Isomerase</keyword>
<dbReference type="InterPro" id="IPR000212">
    <property type="entry name" value="DNA_helicase_UvrD/REP"/>
</dbReference>
<gene>
    <name evidence="11" type="ORF">FM038_012285</name>
</gene>
<evidence type="ECO:0000256" key="5">
    <source>
        <dbReference type="ARBA" id="ARBA00023235"/>
    </source>
</evidence>
<evidence type="ECO:0000313" key="12">
    <source>
        <dbReference type="Proteomes" id="UP000316416"/>
    </source>
</evidence>
<accession>A0ABX6V668</accession>
<keyword evidence="3 9" id="KW-0347">Helicase</keyword>
<dbReference type="PANTHER" id="PTHR11070:SF63">
    <property type="entry name" value="DNA HELICASE IV"/>
    <property type="match status" value="1"/>
</dbReference>
<evidence type="ECO:0000256" key="8">
    <source>
        <dbReference type="ARBA" id="ARBA00048988"/>
    </source>
</evidence>
<dbReference type="Pfam" id="PF00580">
    <property type="entry name" value="UvrD-helicase"/>
    <property type="match status" value="2"/>
</dbReference>
<dbReference type="InterPro" id="IPR014016">
    <property type="entry name" value="UvrD-like_ATP-bd"/>
</dbReference>
<evidence type="ECO:0000256" key="1">
    <source>
        <dbReference type="ARBA" id="ARBA00022741"/>
    </source>
</evidence>
<dbReference type="Gene3D" id="3.40.91.30">
    <property type="match status" value="1"/>
</dbReference>
<dbReference type="SUPFAM" id="SSF52540">
    <property type="entry name" value="P-loop containing nucleoside triphosphate hydrolases"/>
    <property type="match status" value="1"/>
</dbReference>
<evidence type="ECO:0000259" key="10">
    <source>
        <dbReference type="PROSITE" id="PS51198"/>
    </source>
</evidence>
<proteinExistence type="predicted"/>
<keyword evidence="2 9" id="KW-0378">Hydrolase</keyword>
<keyword evidence="4 9" id="KW-0067">ATP-binding</keyword>
<organism evidence="11 12">
    <name type="scientific">Shewanella eurypsychrophilus</name>
    <dbReference type="NCBI Taxonomy" id="2593656"/>
    <lineage>
        <taxon>Bacteria</taxon>
        <taxon>Pseudomonadati</taxon>
        <taxon>Pseudomonadota</taxon>
        <taxon>Gammaproteobacteria</taxon>
        <taxon>Alteromonadales</taxon>
        <taxon>Shewanellaceae</taxon>
        <taxon>Shewanella</taxon>
    </lineage>
</organism>
<dbReference type="InterPro" id="IPR014017">
    <property type="entry name" value="DNA_helicase_UvrD-like_C"/>
</dbReference>
<dbReference type="Proteomes" id="UP000316416">
    <property type="component" value="Chromosome"/>
</dbReference>
<evidence type="ECO:0000256" key="3">
    <source>
        <dbReference type="ARBA" id="ARBA00022806"/>
    </source>
</evidence>
<comment type="catalytic activity">
    <reaction evidence="6">
        <text>Couples ATP hydrolysis with the unwinding of duplex DNA by translocating in the 3'-5' direction.</text>
        <dbReference type="EC" id="5.6.2.4"/>
    </reaction>
</comment>
<evidence type="ECO:0000256" key="4">
    <source>
        <dbReference type="ARBA" id="ARBA00022840"/>
    </source>
</evidence>
<dbReference type="Pfam" id="PF13361">
    <property type="entry name" value="UvrD_C"/>
    <property type="match status" value="1"/>
</dbReference>
<feature type="domain" description="UvrD-like helicase ATP-binding" evidence="10">
    <location>
        <begin position="190"/>
        <end position="678"/>
    </location>
</feature>
<dbReference type="Gene3D" id="3.40.50.300">
    <property type="entry name" value="P-loop containing nucleotide triphosphate hydrolases"/>
    <property type="match status" value="3"/>
</dbReference>
<evidence type="ECO:0000256" key="2">
    <source>
        <dbReference type="ARBA" id="ARBA00022801"/>
    </source>
</evidence>
<dbReference type="InterPro" id="IPR027417">
    <property type="entry name" value="P-loop_NTPase"/>
</dbReference>
<dbReference type="PROSITE" id="PS51198">
    <property type="entry name" value="UVRD_HELICASE_ATP_BIND"/>
    <property type="match status" value="1"/>
</dbReference>
<protein>
    <recommendedName>
        <fullName evidence="7">DNA 3'-5' helicase</fullName>
        <ecNumber evidence="7">5.6.2.4</ecNumber>
    </recommendedName>
</protein>
<dbReference type="RefSeq" id="WP_142874966.1">
    <property type="nucleotide sequence ID" value="NZ_CP045503.2"/>
</dbReference>
<evidence type="ECO:0000256" key="6">
    <source>
        <dbReference type="ARBA" id="ARBA00034617"/>
    </source>
</evidence>
<dbReference type="EMBL" id="CP045503">
    <property type="protein sequence ID" value="QPG58133.1"/>
    <property type="molecule type" value="Genomic_DNA"/>
</dbReference>
<dbReference type="PANTHER" id="PTHR11070">
    <property type="entry name" value="UVRD / RECB / PCRA DNA HELICASE FAMILY MEMBER"/>
    <property type="match status" value="1"/>
</dbReference>
<dbReference type="EC" id="5.6.2.4" evidence="7"/>
<keyword evidence="12" id="KW-1185">Reference proteome</keyword>
<feature type="binding site" evidence="9">
    <location>
        <begin position="211"/>
        <end position="218"/>
    </location>
    <ligand>
        <name>ATP</name>
        <dbReference type="ChEBI" id="CHEBI:30616"/>
    </ligand>
</feature>
<name>A0ABX6V668_9GAMM</name>
<reference evidence="11" key="1">
    <citation type="submission" date="2021-07" db="EMBL/GenBank/DDBJ databases">
        <title>Shewanella sp. YLB-07 whole genome sequence.</title>
        <authorList>
            <person name="Yu L."/>
        </authorList>
    </citation>
    <scope>NUCLEOTIDE SEQUENCE</scope>
    <source>
        <strain evidence="11">YLB-08</strain>
    </source>
</reference>